<comment type="caution">
    <text evidence="1">The sequence shown here is derived from an EMBL/GenBank/DDBJ whole genome shotgun (WGS) entry which is preliminary data.</text>
</comment>
<evidence type="ECO:0000313" key="1">
    <source>
        <dbReference type="EMBL" id="KAI3365493.1"/>
    </source>
</evidence>
<evidence type="ECO:0000313" key="2">
    <source>
        <dbReference type="Proteomes" id="UP000831701"/>
    </source>
</evidence>
<sequence>MGLPVTIKVNFRGNVKRFLAQDLDKLEWESVEAWIKASFGINHFQVKYFDEDNEESAEKQGNQLHMNVYKTKGQACGGPLKTEVKELKGDLRPAPPYPSRVKTVDKGTQVTPEREAVTVKDTKGNKPEDEPPPMWFRSYMEKFKDEVVKEVVERMCSDFSGQCCTHKTSDGPLEAIGATGGPIGPRPGPSTSNGSLGYTPNCSSCNKLTSEGAYKCSVCPSCILCEMCRHSHDPSHNLVRTKTPLSIPEHGMSGELRFPRRGDRTVRKAERQRLKAERRQLRAEVKEIKKKLRLEKRGLQWSGPSTSGRANLTNMASASTQVPALPPPAASETSSGPAPAQGPIPAPVPDPQASSPEGPGVSHTSLVPTMAALFLDENLPDGTRLEPDTKFIKYWKMRNSGTISWTSETKLVFMWGNLGLASEEKREVPVPVLLPGQVGVVSVAFVAPVMEGTYTSHWRLAHCGCQFGPRVWCSIVVDPSDSRNALGNQSKRLASLLSNDTLYSCSKEEVRPVEKEREVRSKDSGPGLSVDVNHDDYYFPSVDLLTAQDLLSFELLDINIVQELEKVPNNTPVDLTPCISPLPHDAPVLEKAIPSQIKEDTEVTGVRKLFGVKLRQQRELLEPVAQEEDREEEISGAQFLCETVIRSLTLEEAPDHRPLRRVQHSCHKPQVVPRGPSFCFERVVEAETETVQEGNEICAIRLESSALNANTGLNVIHQEEETRPVLLLQQGNDNLHISSHHDNKGEEVMGLDDMQNMREPQEEKEEGGTRGEDWEEVSSQTSSVSSCDDYIIVLPDCFDTSRPLGESMYSSAMSQPDASSAANLDLQQQEKEEDSDSELGRMTPPRERQERMEAVDTADSSVNTWPRPAPTIHSSVNQMLCASQTLDAVTLTPEVVPPPPPVLSDPLLPPPALYSPRSEALYLAEDPSPPACEPYEPPQPRVHLNVSSGLSRSAGSALSAFETYNPRPSNALQPSLTGTHCSLQYCYVTQCNHILVLIQGAKEASQRDLSREPFLWQHPLIKLSSLDQTVQYRYIQKLRGIDPATRQDPSMMAMLLEMGFRDQRLNQRLLRKHGYSLLHTVNELVQMAEDSQNKATLTCGMYTKTVRTDHCLDSDVFYCFLGDACMTVSCPSVGSVNVRDADDQDGSRKGLYAAGDIWSRVVRATPKIDKRALEMRKCVFKVDTIGQCTIFCSHSKAPLERPHKVWAVMGIAGQSSKITERPDLTEETEQEKTLKQFPTYGSMNGNSTGDTCPTCRGTGRIPRGHEDHLVAVIPCNDVRLKPRHTKLYVCISMAVCLLLSCLILFFLFPRSVTLTPVSMQSARVYFTPDTVEMEVTNLINISNENYVPVQIVVFNIQGLVSYAVVGKTKISNMTAIQPRSQKSYTFVIDLLISDKGLNDYCKSTSIKIHTLFVELQMTMNISYLSHTEQLSLDTFEYVDCGTNSTVPHPVR</sequence>
<dbReference type="EMBL" id="CM041542">
    <property type="protein sequence ID" value="KAI3365493.1"/>
    <property type="molecule type" value="Genomic_DNA"/>
</dbReference>
<proteinExistence type="predicted"/>
<gene>
    <name evidence="1" type="ORF">L3Q82_010575</name>
</gene>
<keyword evidence="2" id="KW-1185">Reference proteome</keyword>
<name>A0ACB8WCE2_9TELE</name>
<accession>A0ACB8WCE2</accession>
<protein>
    <submittedName>
        <fullName evidence="1">Uncharacterized protein</fullName>
    </submittedName>
</protein>
<organism evidence="1 2">
    <name type="scientific">Scortum barcoo</name>
    <name type="common">barcoo grunter</name>
    <dbReference type="NCBI Taxonomy" id="214431"/>
    <lineage>
        <taxon>Eukaryota</taxon>
        <taxon>Metazoa</taxon>
        <taxon>Chordata</taxon>
        <taxon>Craniata</taxon>
        <taxon>Vertebrata</taxon>
        <taxon>Euteleostomi</taxon>
        <taxon>Actinopterygii</taxon>
        <taxon>Neopterygii</taxon>
        <taxon>Teleostei</taxon>
        <taxon>Neoteleostei</taxon>
        <taxon>Acanthomorphata</taxon>
        <taxon>Eupercaria</taxon>
        <taxon>Centrarchiformes</taxon>
        <taxon>Terapontoidei</taxon>
        <taxon>Terapontidae</taxon>
        <taxon>Scortum</taxon>
    </lineage>
</organism>
<dbReference type="Proteomes" id="UP000831701">
    <property type="component" value="Chromosome 12"/>
</dbReference>
<reference evidence="1" key="1">
    <citation type="submission" date="2022-04" db="EMBL/GenBank/DDBJ databases">
        <title>Jade perch genome.</title>
        <authorList>
            <person name="Chao B."/>
        </authorList>
    </citation>
    <scope>NUCLEOTIDE SEQUENCE</scope>
    <source>
        <strain evidence="1">CB-2022</strain>
    </source>
</reference>